<dbReference type="Pfam" id="PF10148">
    <property type="entry name" value="SCHIP-1_C"/>
    <property type="match status" value="1"/>
</dbReference>
<feature type="compositionally biased region" description="Low complexity" evidence="3">
    <location>
        <begin position="211"/>
        <end position="220"/>
    </location>
</feature>
<keyword evidence="1 2" id="KW-0175">Coiled coil</keyword>
<evidence type="ECO:0000256" key="2">
    <source>
        <dbReference type="SAM" id="Coils"/>
    </source>
</evidence>
<feature type="coiled-coil region" evidence="2">
    <location>
        <begin position="356"/>
        <end position="383"/>
    </location>
</feature>
<feature type="region of interest" description="Disordered" evidence="3">
    <location>
        <begin position="447"/>
        <end position="468"/>
    </location>
</feature>
<dbReference type="GO" id="GO:0005886">
    <property type="term" value="C:plasma membrane"/>
    <property type="evidence" value="ECO:0007669"/>
    <property type="project" value="TreeGrafter"/>
</dbReference>
<organism evidence="5 6">
    <name type="scientific">Ramazzottius varieornatus</name>
    <name type="common">Water bear</name>
    <name type="synonym">Tardigrade</name>
    <dbReference type="NCBI Taxonomy" id="947166"/>
    <lineage>
        <taxon>Eukaryota</taxon>
        <taxon>Metazoa</taxon>
        <taxon>Ecdysozoa</taxon>
        <taxon>Tardigrada</taxon>
        <taxon>Eutardigrada</taxon>
        <taxon>Parachela</taxon>
        <taxon>Hypsibioidea</taxon>
        <taxon>Ramazzottiidae</taxon>
        <taxon>Ramazzottius</taxon>
    </lineage>
</organism>
<keyword evidence="6" id="KW-1185">Reference proteome</keyword>
<evidence type="ECO:0000313" key="5">
    <source>
        <dbReference type="EMBL" id="GAV06431.1"/>
    </source>
</evidence>
<name>A0A1D1VZ96_RAMVA</name>
<dbReference type="EMBL" id="BDGG01000013">
    <property type="protein sequence ID" value="GAV06431.1"/>
    <property type="molecule type" value="Genomic_DNA"/>
</dbReference>
<dbReference type="InterPro" id="IPR039045">
    <property type="entry name" value="SCHIP_1"/>
</dbReference>
<dbReference type="OrthoDB" id="6260144at2759"/>
<dbReference type="GO" id="GO:0030054">
    <property type="term" value="C:cell junction"/>
    <property type="evidence" value="ECO:0007669"/>
    <property type="project" value="TreeGrafter"/>
</dbReference>
<dbReference type="AlphaFoldDB" id="A0A1D1VZ96"/>
<feature type="compositionally biased region" description="Low complexity" evidence="3">
    <location>
        <begin position="451"/>
        <end position="468"/>
    </location>
</feature>
<feature type="region of interest" description="Disordered" evidence="3">
    <location>
        <begin position="69"/>
        <end position="117"/>
    </location>
</feature>
<evidence type="ECO:0000256" key="3">
    <source>
        <dbReference type="SAM" id="MobiDB-lite"/>
    </source>
</evidence>
<feature type="region of interest" description="Disordered" evidence="3">
    <location>
        <begin position="204"/>
        <end position="223"/>
    </location>
</feature>
<dbReference type="GO" id="GO:0035332">
    <property type="term" value="P:positive regulation of hippo signaling"/>
    <property type="evidence" value="ECO:0007669"/>
    <property type="project" value="TreeGrafter"/>
</dbReference>
<dbReference type="PANTHER" id="PTHR13103">
    <property type="entry name" value="SCHWANNOMIN INTERACTING PROTEIN 1"/>
    <property type="match status" value="1"/>
</dbReference>
<feature type="compositionally biased region" description="Polar residues" evidence="3">
    <location>
        <begin position="1"/>
        <end position="10"/>
    </location>
</feature>
<evidence type="ECO:0000259" key="4">
    <source>
        <dbReference type="Pfam" id="PF10148"/>
    </source>
</evidence>
<feature type="domain" description="Schwannomin interacting protein 1 C-terminal" evidence="4">
    <location>
        <begin position="180"/>
        <end position="400"/>
    </location>
</feature>
<evidence type="ECO:0000256" key="1">
    <source>
        <dbReference type="ARBA" id="ARBA00023054"/>
    </source>
</evidence>
<feature type="region of interest" description="Disordered" evidence="3">
    <location>
        <begin position="1"/>
        <end position="32"/>
    </location>
</feature>
<accession>A0A1D1VZ96</accession>
<reference evidence="5 6" key="1">
    <citation type="journal article" date="2016" name="Nat. Commun.">
        <title>Extremotolerant tardigrade genome and improved radiotolerance of human cultured cells by tardigrade-unique protein.</title>
        <authorList>
            <person name="Hashimoto T."/>
            <person name="Horikawa D.D."/>
            <person name="Saito Y."/>
            <person name="Kuwahara H."/>
            <person name="Kozuka-Hata H."/>
            <person name="Shin-I T."/>
            <person name="Minakuchi Y."/>
            <person name="Ohishi K."/>
            <person name="Motoyama A."/>
            <person name="Aizu T."/>
            <person name="Enomoto A."/>
            <person name="Kondo K."/>
            <person name="Tanaka S."/>
            <person name="Hara Y."/>
            <person name="Koshikawa S."/>
            <person name="Sagara H."/>
            <person name="Miura T."/>
            <person name="Yokobori S."/>
            <person name="Miyagawa K."/>
            <person name="Suzuki Y."/>
            <person name="Kubo T."/>
            <person name="Oyama M."/>
            <person name="Kohara Y."/>
            <person name="Fujiyama A."/>
            <person name="Arakawa K."/>
            <person name="Katayama T."/>
            <person name="Toyoda A."/>
            <person name="Kunieda T."/>
        </authorList>
    </citation>
    <scope>NUCLEOTIDE SEQUENCE [LARGE SCALE GENOMIC DNA]</scope>
    <source>
        <strain evidence="5 6">YOKOZUNA-1</strain>
    </source>
</reference>
<sequence length="489" mass="55553">MMESTVNGEDNGSRREHCPDGNGDETSEVEVINWQQLEDELFAGKSTSIHQSRLSDTLNLREEIRRQLASDDAKNGLGMRKSKSGFLQTSSSSEDDDDGELNIEPASENESTSTEEVDNDKEFYLNHEFTTKVALHKVDPASKFRRFSKDSRYEATGYVNVNGKISPHRPADQLVIRPLQNRPSLKTRIQNNKDLQICFLNDLPVKNRPNSSSSGRSSTESTDKLLTSNKVMKSAQGPPILGNNFWSPPDGFGASKHSMGSFTMPKSQSMFEMESQKQRSDKFIMGQFEEVQAQWRQKMQSKIQIAHQQIHLQSQRQRRRQKKTPITSKIKLPHGKSRLDRAFLGDMNVSHLQVTTNDLLEQIESLNDRLVRFLEERDELHMEQDSKLVDIDDLSRRLKEQWLMNWRKKTLAFQAANSHKSFEEDAEFLYRNEINDRPAALAYVDATKNNDPTTSSSSAASSSDTSPTLAAMSSASLKNFRQKIKSLLS</sequence>
<proteinExistence type="predicted"/>
<evidence type="ECO:0000313" key="6">
    <source>
        <dbReference type="Proteomes" id="UP000186922"/>
    </source>
</evidence>
<dbReference type="PANTHER" id="PTHR13103:SF2">
    <property type="entry name" value="IQCJ-SCHIP1 READTHROUGH TRANSCRIPT PROTEIN-RELATED"/>
    <property type="match status" value="1"/>
</dbReference>
<dbReference type="Proteomes" id="UP000186922">
    <property type="component" value="Unassembled WGS sequence"/>
</dbReference>
<feature type="region of interest" description="Disordered" evidence="3">
    <location>
        <begin position="307"/>
        <end position="327"/>
    </location>
</feature>
<gene>
    <name evidence="5" type="primary">RvY_16426-1</name>
    <name evidence="5" type="synonym">RvY_16426.1</name>
    <name evidence="5" type="ORF">RvY_16426</name>
</gene>
<comment type="caution">
    <text evidence="5">The sequence shown here is derived from an EMBL/GenBank/DDBJ whole genome shotgun (WGS) entry which is preliminary data.</text>
</comment>
<dbReference type="InterPro" id="IPR015649">
    <property type="entry name" value="SCHIP_1_C"/>
</dbReference>
<protein>
    <recommendedName>
        <fullName evidence="4">Schwannomin interacting protein 1 C-terminal domain-containing protein</fullName>
    </recommendedName>
</protein>